<evidence type="ECO:0000313" key="2">
    <source>
        <dbReference type="EMBL" id="SAM04913.1"/>
    </source>
</evidence>
<name>A0A163K7B9_ABSGL</name>
<accession>A0A163K7B9</accession>
<dbReference type="Proteomes" id="UP000078561">
    <property type="component" value="Unassembled WGS sequence"/>
</dbReference>
<organism evidence="2">
    <name type="scientific">Absidia glauca</name>
    <name type="common">Pin mould</name>
    <dbReference type="NCBI Taxonomy" id="4829"/>
    <lineage>
        <taxon>Eukaryota</taxon>
        <taxon>Fungi</taxon>
        <taxon>Fungi incertae sedis</taxon>
        <taxon>Mucoromycota</taxon>
        <taxon>Mucoromycotina</taxon>
        <taxon>Mucoromycetes</taxon>
        <taxon>Mucorales</taxon>
        <taxon>Cunninghamellaceae</taxon>
        <taxon>Absidia</taxon>
    </lineage>
</organism>
<keyword evidence="1" id="KW-0472">Membrane</keyword>
<sequence>MNLNFPFDYSDFCWSGPNHRTHPTLPHYYPPVPLIFKLRQTAVPEPIQNFNPTISPRNAPWPLIEPLKAKDGAQIKMEPGNGASVMVARRDHIADSGRVVIVVIVFIIVVVIVFIIVVVIVFIIVVVIVFIIVVVIVVAEI</sequence>
<gene>
    <name evidence="2" type="primary">ABSGL_10779.1 scaffold 12033</name>
</gene>
<protein>
    <submittedName>
        <fullName evidence="2">Uncharacterized protein</fullName>
    </submittedName>
</protein>
<feature type="transmembrane region" description="Helical" evidence="1">
    <location>
        <begin position="99"/>
        <end position="132"/>
    </location>
</feature>
<evidence type="ECO:0000313" key="3">
    <source>
        <dbReference type="Proteomes" id="UP000078561"/>
    </source>
</evidence>
<keyword evidence="3" id="KW-1185">Reference proteome</keyword>
<keyword evidence="1" id="KW-0812">Transmembrane</keyword>
<reference evidence="2" key="1">
    <citation type="submission" date="2016-04" db="EMBL/GenBank/DDBJ databases">
        <authorList>
            <person name="Evans L.H."/>
            <person name="Alamgir A."/>
            <person name="Owens N."/>
            <person name="Weber N.D."/>
            <person name="Virtaneva K."/>
            <person name="Barbian K."/>
            <person name="Babar A."/>
            <person name="Rosenke K."/>
        </authorList>
    </citation>
    <scope>NUCLEOTIDE SEQUENCE [LARGE SCALE GENOMIC DNA]</scope>
    <source>
        <strain evidence="2">CBS 101.48</strain>
    </source>
</reference>
<evidence type="ECO:0000256" key="1">
    <source>
        <dbReference type="SAM" id="Phobius"/>
    </source>
</evidence>
<proteinExistence type="predicted"/>
<dbReference type="EMBL" id="LT554417">
    <property type="protein sequence ID" value="SAM04913.1"/>
    <property type="molecule type" value="Genomic_DNA"/>
</dbReference>
<dbReference type="AlphaFoldDB" id="A0A163K7B9"/>
<dbReference type="InParanoid" id="A0A163K7B9"/>
<keyword evidence="1" id="KW-1133">Transmembrane helix</keyword>